<feature type="domain" description="Flavodoxin-like fold" evidence="4">
    <location>
        <begin position="1"/>
        <end position="178"/>
    </location>
</feature>
<dbReference type="GO" id="GO:0003955">
    <property type="term" value="F:NAD(P)H dehydrogenase (quinone) activity"/>
    <property type="evidence" value="ECO:0007669"/>
    <property type="project" value="TreeGrafter"/>
</dbReference>
<evidence type="ECO:0000259" key="4">
    <source>
        <dbReference type="Pfam" id="PF02525"/>
    </source>
</evidence>
<protein>
    <submittedName>
        <fullName evidence="5">NAD(P)H dehydrogenase (Quinone)</fullName>
    </submittedName>
</protein>
<dbReference type="GO" id="GO:0005829">
    <property type="term" value="C:cytosol"/>
    <property type="evidence" value="ECO:0007669"/>
    <property type="project" value="TreeGrafter"/>
</dbReference>
<accession>A0AA37UH15</accession>
<evidence type="ECO:0000313" key="6">
    <source>
        <dbReference type="Proteomes" id="UP001157160"/>
    </source>
</evidence>
<gene>
    <name evidence="5" type="ORF">GCM10025874_26030</name>
</gene>
<keyword evidence="2" id="KW-0560">Oxidoreductase</keyword>
<dbReference type="Proteomes" id="UP001157160">
    <property type="component" value="Unassembled WGS sequence"/>
</dbReference>
<evidence type="ECO:0000256" key="2">
    <source>
        <dbReference type="ARBA" id="ARBA00023002"/>
    </source>
</evidence>
<dbReference type="RefSeq" id="WP_284233368.1">
    <property type="nucleotide sequence ID" value="NZ_BSUL01000001.1"/>
</dbReference>
<dbReference type="InterPro" id="IPR029039">
    <property type="entry name" value="Flavoprotein-like_sf"/>
</dbReference>
<name>A0AA37UH15_9MICO</name>
<reference evidence="5 6" key="1">
    <citation type="journal article" date="2014" name="Int. J. Syst. Evol. Microbiol.">
        <title>Complete genome sequence of Corynebacterium casei LMG S-19264T (=DSM 44701T), isolated from a smear-ripened cheese.</title>
        <authorList>
            <consortium name="US DOE Joint Genome Institute (JGI-PGF)"/>
            <person name="Walter F."/>
            <person name="Albersmeier A."/>
            <person name="Kalinowski J."/>
            <person name="Ruckert C."/>
        </authorList>
    </citation>
    <scope>NUCLEOTIDE SEQUENCE [LARGE SCALE GENOMIC DNA]</scope>
    <source>
        <strain evidence="5 6">NBRC 112289</strain>
    </source>
</reference>
<comment type="similarity">
    <text evidence="1">Belongs to the NAD(P)H dehydrogenase (quinone) family.</text>
</comment>
<organism evidence="5 6">
    <name type="scientific">Arenivirga flava</name>
    <dbReference type="NCBI Taxonomy" id="1930060"/>
    <lineage>
        <taxon>Bacteria</taxon>
        <taxon>Bacillati</taxon>
        <taxon>Actinomycetota</taxon>
        <taxon>Actinomycetes</taxon>
        <taxon>Micrococcales</taxon>
        <taxon>Microbacteriaceae</taxon>
        <taxon>Arenivirga</taxon>
    </lineage>
</organism>
<dbReference type="SUPFAM" id="SSF52218">
    <property type="entry name" value="Flavoproteins"/>
    <property type="match status" value="1"/>
</dbReference>
<comment type="caution">
    <text evidence="5">The sequence shown here is derived from an EMBL/GenBank/DDBJ whole genome shotgun (WGS) entry which is preliminary data.</text>
</comment>
<dbReference type="EMBL" id="BSUL01000001">
    <property type="protein sequence ID" value="GMA29350.1"/>
    <property type="molecule type" value="Genomic_DNA"/>
</dbReference>
<sequence length="206" mass="23040">MTALVIDGHPDEHSLVAALARAYVGAHPDARLLAVRDLRFDPVLRHGYRQRMELEPDLVEAWAAILEADRVVVLAPIWWGSVPAELKGFLDRLLLPRRAYRYGANGLPEGLLRGRRGRIVLSTDSPWWYLLLTGNPAAKQLRSLVLGFCGIRTERAVMIGPVRGSTDARRAAWIERMRRTAERDSAADARRASRPRNPVEEPAATP</sequence>
<dbReference type="AlphaFoldDB" id="A0AA37UH15"/>
<proteinExistence type="inferred from homology"/>
<dbReference type="Gene3D" id="3.40.50.360">
    <property type="match status" value="1"/>
</dbReference>
<evidence type="ECO:0000256" key="1">
    <source>
        <dbReference type="ARBA" id="ARBA00006252"/>
    </source>
</evidence>
<dbReference type="PANTHER" id="PTHR10204:SF34">
    <property type="entry name" value="NAD(P)H DEHYDROGENASE [QUINONE] 1 ISOFORM 1"/>
    <property type="match status" value="1"/>
</dbReference>
<dbReference type="InterPro" id="IPR051545">
    <property type="entry name" value="NAD(P)H_dehydrogenase_qn"/>
</dbReference>
<feature type="region of interest" description="Disordered" evidence="3">
    <location>
        <begin position="180"/>
        <end position="206"/>
    </location>
</feature>
<dbReference type="Pfam" id="PF02525">
    <property type="entry name" value="Flavodoxin_2"/>
    <property type="match status" value="1"/>
</dbReference>
<evidence type="ECO:0000256" key="3">
    <source>
        <dbReference type="SAM" id="MobiDB-lite"/>
    </source>
</evidence>
<dbReference type="InterPro" id="IPR003680">
    <property type="entry name" value="Flavodoxin_fold"/>
</dbReference>
<feature type="compositionally biased region" description="Basic and acidic residues" evidence="3">
    <location>
        <begin position="180"/>
        <end position="191"/>
    </location>
</feature>
<evidence type="ECO:0000313" key="5">
    <source>
        <dbReference type="EMBL" id="GMA29350.1"/>
    </source>
</evidence>
<dbReference type="PANTHER" id="PTHR10204">
    <property type="entry name" value="NAD P H OXIDOREDUCTASE-RELATED"/>
    <property type="match status" value="1"/>
</dbReference>
<keyword evidence="6" id="KW-1185">Reference proteome</keyword>